<comment type="caution">
    <text evidence="2">The sequence shown here is derived from an EMBL/GenBank/DDBJ whole genome shotgun (WGS) entry which is preliminary data.</text>
</comment>
<evidence type="ECO:0000313" key="3">
    <source>
        <dbReference type="Proteomes" id="UP000613740"/>
    </source>
</evidence>
<dbReference type="EMBL" id="JAEHOD010000126">
    <property type="protein sequence ID" value="KAG2424313.1"/>
    <property type="molecule type" value="Genomic_DNA"/>
</dbReference>
<dbReference type="Proteomes" id="UP000613740">
    <property type="component" value="Unassembled WGS sequence"/>
</dbReference>
<feature type="compositionally biased region" description="Low complexity" evidence="1">
    <location>
        <begin position="109"/>
        <end position="129"/>
    </location>
</feature>
<keyword evidence="3" id="KW-1185">Reference proteome</keyword>
<protein>
    <submittedName>
        <fullName evidence="2">Uncharacterized protein</fullName>
    </submittedName>
</protein>
<accession>A0A835SBM9</accession>
<organism evidence="2 3">
    <name type="scientific">Chlamydomonas schloesseri</name>
    <dbReference type="NCBI Taxonomy" id="2026947"/>
    <lineage>
        <taxon>Eukaryota</taxon>
        <taxon>Viridiplantae</taxon>
        <taxon>Chlorophyta</taxon>
        <taxon>core chlorophytes</taxon>
        <taxon>Chlorophyceae</taxon>
        <taxon>CS clade</taxon>
        <taxon>Chlamydomonadales</taxon>
        <taxon>Chlamydomonadaceae</taxon>
        <taxon>Chlamydomonas</taxon>
    </lineage>
</organism>
<name>A0A835SBM9_9CHLO</name>
<gene>
    <name evidence="2" type="ORF">HYH02_015203</name>
</gene>
<dbReference type="AlphaFoldDB" id="A0A835SBM9"/>
<feature type="region of interest" description="Disordered" evidence="1">
    <location>
        <begin position="1"/>
        <end position="20"/>
    </location>
</feature>
<evidence type="ECO:0000313" key="2">
    <source>
        <dbReference type="EMBL" id="KAG2424313.1"/>
    </source>
</evidence>
<proteinExistence type="predicted"/>
<sequence>MAQFSSQPQSTWSVGTSVASNGSVGSVPVQPAYSAPAPVPVPVAPPKDSLLKNVGADPFFNSAGPVSADEMHWAYVCAMAGIVTPSIPPDWLTRPVEAVAVESATVPTPAAPGAGASGSVATPGVAGASPTAEGIRHPDPNTSVEELRWQDHVTLAASGVASVLAAATANAASQPQQPTQASAFGLQVASAPAPSTPVFPTPVRTLFPPTPPAAGAFSAPGLFGGAALGAGLGGEDVMDCGEVPPDDPGAFRCMYATAEASMASPEEMRVVQIESYRLGRQIMPYWLVPPS</sequence>
<evidence type="ECO:0000256" key="1">
    <source>
        <dbReference type="SAM" id="MobiDB-lite"/>
    </source>
</evidence>
<feature type="region of interest" description="Disordered" evidence="1">
    <location>
        <begin position="109"/>
        <end position="142"/>
    </location>
</feature>
<dbReference type="OrthoDB" id="534321at2759"/>
<reference evidence="2" key="1">
    <citation type="journal article" date="2020" name="bioRxiv">
        <title>Comparative genomics of Chlamydomonas.</title>
        <authorList>
            <person name="Craig R.J."/>
            <person name="Hasan A.R."/>
            <person name="Ness R.W."/>
            <person name="Keightley P.D."/>
        </authorList>
    </citation>
    <scope>NUCLEOTIDE SEQUENCE</scope>
    <source>
        <strain evidence="2">CCAP 11/173</strain>
    </source>
</reference>